<keyword evidence="3" id="KW-1185">Reference proteome</keyword>
<evidence type="ECO:0008006" key="4">
    <source>
        <dbReference type="Google" id="ProtNLM"/>
    </source>
</evidence>
<dbReference type="EMBL" id="KZ613921">
    <property type="protein sequence ID" value="PMD49280.1"/>
    <property type="molecule type" value="Genomic_DNA"/>
</dbReference>
<dbReference type="Pfam" id="PF03641">
    <property type="entry name" value="Lysine_decarbox"/>
    <property type="match status" value="1"/>
</dbReference>
<accession>A0A2J6SEU7</accession>
<dbReference type="PANTHER" id="PTHR31223:SF70">
    <property type="entry name" value="LOG FAMILY PROTEIN YJL055W"/>
    <property type="match status" value="1"/>
</dbReference>
<dbReference type="AlphaFoldDB" id="A0A2J6SEU7"/>
<dbReference type="Gene3D" id="3.40.50.450">
    <property type="match status" value="1"/>
</dbReference>
<dbReference type="GO" id="GO:0009691">
    <property type="term" value="P:cytokinin biosynthetic process"/>
    <property type="evidence" value="ECO:0007669"/>
    <property type="project" value="InterPro"/>
</dbReference>
<protein>
    <recommendedName>
        <fullName evidence="4">Lysine decarboxylase-like protein-like protein</fullName>
    </recommendedName>
</protein>
<dbReference type="Proteomes" id="UP000235371">
    <property type="component" value="Unassembled WGS sequence"/>
</dbReference>
<dbReference type="GO" id="GO:0005829">
    <property type="term" value="C:cytosol"/>
    <property type="evidence" value="ECO:0007669"/>
    <property type="project" value="TreeGrafter"/>
</dbReference>
<dbReference type="PANTHER" id="PTHR31223">
    <property type="entry name" value="LOG FAMILY PROTEIN YJL055W"/>
    <property type="match status" value="1"/>
</dbReference>
<proteinExistence type="predicted"/>
<evidence type="ECO:0000256" key="1">
    <source>
        <dbReference type="SAM" id="MobiDB-lite"/>
    </source>
</evidence>
<feature type="region of interest" description="Disordered" evidence="1">
    <location>
        <begin position="1"/>
        <end position="31"/>
    </location>
</feature>
<evidence type="ECO:0000313" key="3">
    <source>
        <dbReference type="Proteomes" id="UP000235371"/>
    </source>
</evidence>
<dbReference type="NCBIfam" id="TIGR00730">
    <property type="entry name" value="Rossman fold protein, TIGR00730 family"/>
    <property type="match status" value="1"/>
</dbReference>
<dbReference type="FunCoup" id="A0A2J6SEU7">
    <property type="interactions" value="411"/>
</dbReference>
<dbReference type="RefSeq" id="XP_024726184.1">
    <property type="nucleotide sequence ID" value="XM_024876446.1"/>
</dbReference>
<dbReference type="GeneID" id="36584525"/>
<organism evidence="2 3">
    <name type="scientific">Hyaloscypha bicolor E</name>
    <dbReference type="NCBI Taxonomy" id="1095630"/>
    <lineage>
        <taxon>Eukaryota</taxon>
        <taxon>Fungi</taxon>
        <taxon>Dikarya</taxon>
        <taxon>Ascomycota</taxon>
        <taxon>Pezizomycotina</taxon>
        <taxon>Leotiomycetes</taxon>
        <taxon>Helotiales</taxon>
        <taxon>Hyaloscyphaceae</taxon>
        <taxon>Hyaloscypha</taxon>
        <taxon>Hyaloscypha bicolor</taxon>
    </lineage>
</organism>
<name>A0A2J6SEU7_9HELO</name>
<gene>
    <name evidence="2" type="ORF">K444DRAFT_549331</name>
</gene>
<dbReference type="FunFam" id="3.40.50.450:FF:000018">
    <property type="entry name" value="Lysine decarboxylase-like protein"/>
    <property type="match status" value="1"/>
</dbReference>
<evidence type="ECO:0000313" key="2">
    <source>
        <dbReference type="EMBL" id="PMD49280.1"/>
    </source>
</evidence>
<dbReference type="OrthoDB" id="414463at2759"/>
<dbReference type="GO" id="GO:0016799">
    <property type="term" value="F:hydrolase activity, hydrolyzing N-glycosyl compounds"/>
    <property type="evidence" value="ECO:0007669"/>
    <property type="project" value="TreeGrafter"/>
</dbReference>
<sequence>MASGGASPAISVRSQTPDIPGSTTPHGLSKLNNVLSNSTNALASQTSRSPKIKICVFCGASPGTSPAHMEAARSLAHVFAAHNVSLVYGGGTVGLMGEIARTLVSLSGPDSVHGIIPAPLVKYERGPDSDIALDGAIPEYKTYGKTTVVKDMHTRKQMMAQEVLAGASGSGFVALSGGYGTLEELMEVVTWNQLGIHNRGVVVYNVEGYWDGLLSWVKGSVEAGFVGKGNQEIIQEARSAEGAVRALREYRVASGRFKLEWGNE</sequence>
<feature type="compositionally biased region" description="Polar residues" evidence="1">
    <location>
        <begin position="12"/>
        <end position="31"/>
    </location>
</feature>
<dbReference type="STRING" id="1095630.A0A2J6SEU7"/>
<dbReference type="SUPFAM" id="SSF102405">
    <property type="entry name" value="MCP/YpsA-like"/>
    <property type="match status" value="1"/>
</dbReference>
<dbReference type="InterPro" id="IPR031100">
    <property type="entry name" value="LOG_fam"/>
</dbReference>
<dbReference type="InterPro" id="IPR005269">
    <property type="entry name" value="LOG"/>
</dbReference>
<reference evidence="2 3" key="1">
    <citation type="submission" date="2016-04" db="EMBL/GenBank/DDBJ databases">
        <title>A degradative enzymes factory behind the ericoid mycorrhizal symbiosis.</title>
        <authorList>
            <consortium name="DOE Joint Genome Institute"/>
            <person name="Martino E."/>
            <person name="Morin E."/>
            <person name="Grelet G."/>
            <person name="Kuo A."/>
            <person name="Kohler A."/>
            <person name="Daghino S."/>
            <person name="Barry K."/>
            <person name="Choi C."/>
            <person name="Cichocki N."/>
            <person name="Clum A."/>
            <person name="Copeland A."/>
            <person name="Hainaut M."/>
            <person name="Haridas S."/>
            <person name="Labutti K."/>
            <person name="Lindquist E."/>
            <person name="Lipzen A."/>
            <person name="Khouja H.-R."/>
            <person name="Murat C."/>
            <person name="Ohm R."/>
            <person name="Olson A."/>
            <person name="Spatafora J."/>
            <person name="Veneault-Fourrey C."/>
            <person name="Henrissat B."/>
            <person name="Grigoriev I."/>
            <person name="Martin F."/>
            <person name="Perotto S."/>
        </authorList>
    </citation>
    <scope>NUCLEOTIDE SEQUENCE [LARGE SCALE GENOMIC DNA]</scope>
    <source>
        <strain evidence="2 3">E</strain>
    </source>
</reference>
<dbReference type="InParanoid" id="A0A2J6SEU7"/>